<reference evidence="2 3" key="1">
    <citation type="submission" date="2020-08" db="EMBL/GenBank/DDBJ databases">
        <title>Genomic Encyclopedia of Type Strains, Phase IV (KMG-IV): sequencing the most valuable type-strain genomes for metagenomic binning, comparative biology and taxonomic classification.</title>
        <authorList>
            <person name="Goeker M."/>
        </authorList>
    </citation>
    <scope>NUCLEOTIDE SEQUENCE [LARGE SCALE GENOMIC DNA]</scope>
    <source>
        <strain evidence="2 3">DSM 102044</strain>
    </source>
</reference>
<keyword evidence="3" id="KW-1185">Reference proteome</keyword>
<dbReference type="AlphaFoldDB" id="A0A841MX89"/>
<proteinExistence type="predicted"/>
<comment type="caution">
    <text evidence="2">The sequence shown here is derived from an EMBL/GenBank/DDBJ whole genome shotgun (WGS) entry which is preliminary data.</text>
</comment>
<evidence type="ECO:0000256" key="1">
    <source>
        <dbReference type="SAM" id="SignalP"/>
    </source>
</evidence>
<protein>
    <submittedName>
        <fullName evidence="2">Uncharacterized protein</fullName>
    </submittedName>
</protein>
<dbReference type="RefSeq" id="WP_184497947.1">
    <property type="nucleotide sequence ID" value="NZ_JACIJO010000004.1"/>
</dbReference>
<gene>
    <name evidence="2" type="ORF">FHS59_004312</name>
</gene>
<feature type="chain" id="PRO_5032565439" evidence="1">
    <location>
        <begin position="20"/>
        <end position="119"/>
    </location>
</feature>
<sequence length="119" mass="13486">MKRPFLIVAAMFIAFATYAQTTTGPKAKNAKISEKTKNAVAVVYYDKPFSKTGPAAKNAKVWNRSGSQSFIYTRKNINDPKGLKAKNRKVWEDPELAVVESKASYVLPKSMKARKFWWH</sequence>
<dbReference type="EMBL" id="JACIJO010000004">
    <property type="protein sequence ID" value="MBB6328656.1"/>
    <property type="molecule type" value="Genomic_DNA"/>
</dbReference>
<organism evidence="2 3">
    <name type="scientific">Algoriphagus iocasae</name>
    <dbReference type="NCBI Taxonomy" id="1836499"/>
    <lineage>
        <taxon>Bacteria</taxon>
        <taxon>Pseudomonadati</taxon>
        <taxon>Bacteroidota</taxon>
        <taxon>Cytophagia</taxon>
        <taxon>Cytophagales</taxon>
        <taxon>Cyclobacteriaceae</taxon>
        <taxon>Algoriphagus</taxon>
    </lineage>
</organism>
<accession>A0A841MX89</accession>
<feature type="signal peptide" evidence="1">
    <location>
        <begin position="1"/>
        <end position="19"/>
    </location>
</feature>
<name>A0A841MX89_9BACT</name>
<dbReference type="Proteomes" id="UP000588604">
    <property type="component" value="Unassembled WGS sequence"/>
</dbReference>
<evidence type="ECO:0000313" key="2">
    <source>
        <dbReference type="EMBL" id="MBB6328656.1"/>
    </source>
</evidence>
<evidence type="ECO:0000313" key="3">
    <source>
        <dbReference type="Proteomes" id="UP000588604"/>
    </source>
</evidence>
<keyword evidence="1" id="KW-0732">Signal</keyword>